<protein>
    <submittedName>
        <fullName evidence="1">Uncharacterized protein</fullName>
    </submittedName>
</protein>
<evidence type="ECO:0000313" key="1">
    <source>
        <dbReference type="EMBL" id="CEK96550.1"/>
    </source>
</evidence>
<proteinExistence type="predicted"/>
<name>A0A0B7BWL6_9EUPU</name>
<organism evidence="1">
    <name type="scientific">Arion vulgaris</name>
    <dbReference type="NCBI Taxonomy" id="1028688"/>
    <lineage>
        <taxon>Eukaryota</taxon>
        <taxon>Metazoa</taxon>
        <taxon>Spiralia</taxon>
        <taxon>Lophotrochozoa</taxon>
        <taxon>Mollusca</taxon>
        <taxon>Gastropoda</taxon>
        <taxon>Heterobranchia</taxon>
        <taxon>Euthyneura</taxon>
        <taxon>Panpulmonata</taxon>
        <taxon>Eupulmonata</taxon>
        <taxon>Stylommatophora</taxon>
        <taxon>Helicina</taxon>
        <taxon>Arionoidea</taxon>
        <taxon>Arionidae</taxon>
        <taxon>Arion</taxon>
    </lineage>
</organism>
<gene>
    <name evidence="1" type="primary">ORF212501</name>
</gene>
<sequence length="99" mass="11375">MPTMKIPLNNICIILKTQTPVQVLKLATENHNTILKIPTRYMYMGQNGNLLRHQAEKKLRSIPQSQLKSLRVSFYAAWAESQVVAVFSGKSSFFFIFCR</sequence>
<reference evidence="1" key="1">
    <citation type="submission" date="2014-12" db="EMBL/GenBank/DDBJ databases">
        <title>Insight into the proteome of Arion vulgaris.</title>
        <authorList>
            <person name="Aradska J."/>
            <person name="Bulat T."/>
            <person name="Smidak R."/>
            <person name="Sarate P."/>
            <person name="Gangsoo J."/>
            <person name="Sialana F."/>
            <person name="Bilban M."/>
            <person name="Lubec G."/>
        </authorList>
    </citation>
    <scope>NUCLEOTIDE SEQUENCE</scope>
    <source>
        <tissue evidence="1">Skin</tissue>
    </source>
</reference>
<dbReference type="AlphaFoldDB" id="A0A0B7BWL6"/>
<accession>A0A0B7BWL6</accession>
<dbReference type="EMBL" id="HACG01049685">
    <property type="protein sequence ID" value="CEK96550.1"/>
    <property type="molecule type" value="Transcribed_RNA"/>
</dbReference>